<evidence type="ECO:0000256" key="6">
    <source>
        <dbReference type="ARBA" id="ARBA00023002"/>
    </source>
</evidence>
<keyword evidence="8" id="KW-0472">Membrane</keyword>
<comment type="function">
    <text evidence="9">Catalyzes the reduction of all-trans-retinal to all-trans-retinol in the presence of NADPH.</text>
</comment>
<dbReference type="Proteomes" id="UP000002320">
    <property type="component" value="Unassembled WGS sequence"/>
</dbReference>
<dbReference type="HOGENOM" id="CLU_010194_2_5_1"/>
<evidence type="ECO:0000256" key="12">
    <source>
        <dbReference type="RuleBase" id="RU000363"/>
    </source>
</evidence>
<evidence type="ECO:0000313" key="13">
    <source>
        <dbReference type="EMBL" id="EDS45305.1"/>
    </source>
</evidence>
<dbReference type="AlphaFoldDB" id="B0WE78"/>
<evidence type="ECO:0000256" key="8">
    <source>
        <dbReference type="ARBA" id="ARBA00023136"/>
    </source>
</evidence>
<accession>B0WE78</accession>
<evidence type="ECO:0000256" key="3">
    <source>
        <dbReference type="ARBA" id="ARBA00022692"/>
    </source>
</evidence>
<protein>
    <recommendedName>
        <fullName evidence="10">Short-chain dehydrogenase/reductase 3</fullName>
    </recommendedName>
    <alternativeName>
        <fullName evidence="11">Retinal short-chain dehydrogenase/reductase 1</fullName>
    </alternativeName>
</protein>
<dbReference type="VEuPathDB" id="VectorBase:CPIJ005535"/>
<comment type="subcellular location">
    <subcellularLocation>
        <location evidence="1">Membrane</location>
        <topology evidence="1">Multi-pass membrane protein</topology>
    </subcellularLocation>
</comment>
<dbReference type="PANTHER" id="PTHR24322:SF748">
    <property type="entry name" value="FI23927P1-RELATED"/>
    <property type="match status" value="1"/>
</dbReference>
<reference evidence="13" key="1">
    <citation type="submission" date="2007-03" db="EMBL/GenBank/DDBJ databases">
        <title>Annotation of Culex pipiens quinquefasciatus.</title>
        <authorList>
            <consortium name="The Broad Institute Genome Sequencing Platform"/>
            <person name="Atkinson P.W."/>
            <person name="Hemingway J."/>
            <person name="Christensen B.M."/>
            <person name="Higgs S."/>
            <person name="Kodira C."/>
            <person name="Hannick L."/>
            <person name="Megy K."/>
            <person name="O'Leary S."/>
            <person name="Pearson M."/>
            <person name="Haas B.J."/>
            <person name="Mauceli E."/>
            <person name="Wortman J.R."/>
            <person name="Lee N.H."/>
            <person name="Guigo R."/>
            <person name="Stanke M."/>
            <person name="Alvarado L."/>
            <person name="Amedeo P."/>
            <person name="Antoine C.H."/>
            <person name="Arensburger P."/>
            <person name="Bidwell S.L."/>
            <person name="Crawford M."/>
            <person name="Camaro F."/>
            <person name="Devon K."/>
            <person name="Engels R."/>
            <person name="Hammond M."/>
            <person name="Howarth C."/>
            <person name="Koehrsen M."/>
            <person name="Lawson D."/>
            <person name="Montgomery P."/>
            <person name="Nene V."/>
            <person name="Nusbaum C."/>
            <person name="Puiu D."/>
            <person name="Romero-Severson J."/>
            <person name="Severson D.W."/>
            <person name="Shumway M."/>
            <person name="Sisk P."/>
            <person name="Stolte C."/>
            <person name="Zeng Q."/>
            <person name="Eisenstadt E."/>
            <person name="Fraser-Liggett C."/>
            <person name="Strausberg R."/>
            <person name="Galagan J."/>
            <person name="Birren B."/>
            <person name="Collins F.H."/>
        </authorList>
    </citation>
    <scope>NUCLEOTIDE SEQUENCE [LARGE SCALE GENOMIC DNA]</scope>
    <source>
        <strain evidence="13">JHB</strain>
    </source>
</reference>
<keyword evidence="3" id="KW-0812">Transmembrane</keyword>
<sequence>MPQTGRVSGQGRASIKAQFATSSREKLPTAIQHLVVQWYKGNPEDMQSLRNIGGSPYEAAPRGDSFRKLRDGSGSGSGGLTTVKFVLSCLIDAGTFLVLLVPILVKYVVGLFVGPPKKDIRGQLALVTGGSNGLGREICFQLARNGCHVAVVDLDAVNGEKTVQDLHQQHGVKAKFYKADISSYESVQELRKSVESSLGQVDILVNNAGVLPLMSVREGTPEDLKKVLEINLLSHFWTIRTFIDGMVSRRKGHIVAVASAAAYLPLGRLCAYVASKYGVRGLMEAFNDELYCDGLQNEVFTTTVYPYFINTRKDLIDALDKANVLGRVPVYSAKTMARAIVGGMLRNRQNIYVPKAMKPVLIQYENIPNEIKRLARRIMLRTEIPKLMN</sequence>
<dbReference type="InterPro" id="IPR036291">
    <property type="entry name" value="NAD(P)-bd_dom_sf"/>
</dbReference>
<name>B0WE78_CULQU</name>
<evidence type="ECO:0000256" key="1">
    <source>
        <dbReference type="ARBA" id="ARBA00004141"/>
    </source>
</evidence>
<dbReference type="KEGG" id="cqu:CpipJ_CPIJ005535"/>
<dbReference type="Pfam" id="PF00106">
    <property type="entry name" value="adh_short"/>
    <property type="match status" value="1"/>
</dbReference>
<evidence type="ECO:0000313" key="15">
    <source>
        <dbReference type="Proteomes" id="UP000002320"/>
    </source>
</evidence>
<keyword evidence="6" id="KW-0560">Oxidoreductase</keyword>
<evidence type="ECO:0000313" key="14">
    <source>
        <dbReference type="EnsemblMetazoa" id="CPIJ005535-PA"/>
    </source>
</evidence>
<dbReference type="STRING" id="7176.B0WE78"/>
<keyword evidence="15" id="KW-1185">Reference proteome</keyword>
<dbReference type="VEuPathDB" id="VectorBase:CQUJHB008821"/>
<dbReference type="EMBL" id="DS231905">
    <property type="protein sequence ID" value="EDS45305.1"/>
    <property type="molecule type" value="Genomic_DNA"/>
</dbReference>
<organism>
    <name type="scientific">Culex quinquefasciatus</name>
    <name type="common">Southern house mosquito</name>
    <name type="synonym">Culex pungens</name>
    <dbReference type="NCBI Taxonomy" id="7176"/>
    <lineage>
        <taxon>Eukaryota</taxon>
        <taxon>Metazoa</taxon>
        <taxon>Ecdysozoa</taxon>
        <taxon>Arthropoda</taxon>
        <taxon>Hexapoda</taxon>
        <taxon>Insecta</taxon>
        <taxon>Pterygota</taxon>
        <taxon>Neoptera</taxon>
        <taxon>Endopterygota</taxon>
        <taxon>Diptera</taxon>
        <taxon>Nematocera</taxon>
        <taxon>Culicoidea</taxon>
        <taxon>Culicidae</taxon>
        <taxon>Culicinae</taxon>
        <taxon>Culicini</taxon>
        <taxon>Culex</taxon>
        <taxon>Culex</taxon>
    </lineage>
</organism>
<reference evidence="14" key="2">
    <citation type="submission" date="2020-05" db="UniProtKB">
        <authorList>
            <consortium name="EnsemblMetazoa"/>
        </authorList>
    </citation>
    <scope>IDENTIFICATION</scope>
    <source>
        <strain evidence="14">JHB</strain>
    </source>
</reference>
<dbReference type="InParanoid" id="B0WE78"/>
<dbReference type="PRINTS" id="PR00081">
    <property type="entry name" value="GDHRDH"/>
</dbReference>
<dbReference type="Gene3D" id="3.40.50.720">
    <property type="entry name" value="NAD(P)-binding Rossmann-like Domain"/>
    <property type="match status" value="1"/>
</dbReference>
<gene>
    <name evidence="14" type="primary">6037054</name>
    <name evidence="13" type="ORF">CpipJ_CPIJ005535</name>
</gene>
<dbReference type="eggNOG" id="KOG1201">
    <property type="taxonomic scope" value="Eukaryota"/>
</dbReference>
<dbReference type="GO" id="GO:0016020">
    <property type="term" value="C:membrane"/>
    <property type="evidence" value="ECO:0007669"/>
    <property type="project" value="UniProtKB-SubCell"/>
</dbReference>
<keyword evidence="5" id="KW-1133">Transmembrane helix</keyword>
<evidence type="ECO:0000256" key="9">
    <source>
        <dbReference type="ARBA" id="ARBA00059620"/>
    </source>
</evidence>
<dbReference type="SUPFAM" id="SSF51735">
    <property type="entry name" value="NAD(P)-binding Rossmann-fold domains"/>
    <property type="match status" value="1"/>
</dbReference>
<dbReference type="GO" id="GO:0052650">
    <property type="term" value="F:all-trans-retinol dehydrogenase (NADP+) activity"/>
    <property type="evidence" value="ECO:0007669"/>
    <property type="project" value="UniProtKB-ARBA"/>
</dbReference>
<dbReference type="EnsemblMetazoa" id="CPIJ005535-RA">
    <property type="protein sequence ID" value="CPIJ005535-PA"/>
    <property type="gene ID" value="CPIJ005535"/>
</dbReference>
<dbReference type="OrthoDB" id="6251714at2759"/>
<evidence type="ECO:0000256" key="2">
    <source>
        <dbReference type="ARBA" id="ARBA00006484"/>
    </source>
</evidence>
<evidence type="ECO:0000256" key="11">
    <source>
        <dbReference type="ARBA" id="ARBA00082544"/>
    </source>
</evidence>
<dbReference type="FunFam" id="3.40.50.720:FF:000131">
    <property type="entry name" value="Short-chain dehydrogenase/reductase 3"/>
    <property type="match status" value="1"/>
</dbReference>
<comment type="similarity">
    <text evidence="2 12">Belongs to the short-chain dehydrogenases/reductases (SDR) family.</text>
</comment>
<dbReference type="InterPro" id="IPR002347">
    <property type="entry name" value="SDR_fam"/>
</dbReference>
<dbReference type="PANTHER" id="PTHR24322">
    <property type="entry name" value="PKSB"/>
    <property type="match status" value="1"/>
</dbReference>
<dbReference type="PRINTS" id="PR00080">
    <property type="entry name" value="SDRFAMILY"/>
</dbReference>
<keyword evidence="4" id="KW-0521">NADP</keyword>
<evidence type="ECO:0000256" key="7">
    <source>
        <dbReference type="ARBA" id="ARBA00023098"/>
    </source>
</evidence>
<proteinExistence type="inferred from homology"/>
<dbReference type="GO" id="GO:0005811">
    <property type="term" value="C:lipid droplet"/>
    <property type="evidence" value="ECO:0007669"/>
    <property type="project" value="TreeGrafter"/>
</dbReference>
<dbReference type="FunCoup" id="B0WE78">
    <property type="interactions" value="2"/>
</dbReference>
<evidence type="ECO:0000256" key="4">
    <source>
        <dbReference type="ARBA" id="ARBA00022857"/>
    </source>
</evidence>
<evidence type="ECO:0000256" key="5">
    <source>
        <dbReference type="ARBA" id="ARBA00022989"/>
    </source>
</evidence>
<evidence type="ECO:0000256" key="10">
    <source>
        <dbReference type="ARBA" id="ARBA00068717"/>
    </source>
</evidence>
<keyword evidence="7" id="KW-0443">Lipid metabolism</keyword>